<evidence type="ECO:0000313" key="2">
    <source>
        <dbReference type="EMBL" id="SDG61099.1"/>
    </source>
</evidence>
<dbReference type="SUPFAM" id="SSF53597">
    <property type="entry name" value="Dihydrofolate reductase-like"/>
    <property type="match status" value="1"/>
</dbReference>
<accession>A0ABY0P6W0</accession>
<protein>
    <submittedName>
        <fullName evidence="2">Dihydrofolate reductase</fullName>
    </submittedName>
</protein>
<name>A0ABY0P6W0_9HYPH</name>
<dbReference type="InterPro" id="IPR002734">
    <property type="entry name" value="RibDG_C"/>
</dbReference>
<dbReference type="EMBL" id="FNBZ01000004">
    <property type="protein sequence ID" value="SDG61099.1"/>
    <property type="molecule type" value="Genomic_DNA"/>
</dbReference>
<reference evidence="2 3" key="1">
    <citation type="submission" date="2016-10" db="EMBL/GenBank/DDBJ databases">
        <authorList>
            <person name="Varghese N."/>
            <person name="Submissions S."/>
        </authorList>
    </citation>
    <scope>NUCLEOTIDE SEQUENCE [LARGE SCALE GENOMIC DNA]</scope>
    <source>
        <strain evidence="2 3">DSM 26672</strain>
    </source>
</reference>
<dbReference type="Pfam" id="PF01872">
    <property type="entry name" value="RibD_C"/>
    <property type="match status" value="1"/>
</dbReference>
<evidence type="ECO:0000259" key="1">
    <source>
        <dbReference type="Pfam" id="PF01872"/>
    </source>
</evidence>
<evidence type="ECO:0000313" key="3">
    <source>
        <dbReference type="Proteomes" id="UP000199468"/>
    </source>
</evidence>
<dbReference type="Gene3D" id="3.40.430.10">
    <property type="entry name" value="Dihydrofolate Reductase, subunit A"/>
    <property type="match status" value="1"/>
</dbReference>
<proteinExistence type="predicted"/>
<feature type="domain" description="Bacterial bifunctional deaminase-reductase C-terminal" evidence="1">
    <location>
        <begin position="108"/>
        <end position="170"/>
    </location>
</feature>
<organism evidence="2 3">
    <name type="scientific">Bosea robiniae</name>
    <dbReference type="NCBI Taxonomy" id="1036780"/>
    <lineage>
        <taxon>Bacteria</taxon>
        <taxon>Pseudomonadati</taxon>
        <taxon>Pseudomonadota</taxon>
        <taxon>Alphaproteobacteria</taxon>
        <taxon>Hyphomicrobiales</taxon>
        <taxon>Boseaceae</taxon>
        <taxon>Bosea</taxon>
    </lineage>
</organism>
<sequence>MTEIVSEIMLSIDGAARGEKSPAYYGYTGPEFMAWLAQKSAQPNRTLIGRKTLDALSGVPEAYQDDDYRKMTKNPGWVVSSTLGSAGWPGLIVLGSGFLDTIRAERAGQDAEIRTMGSLSIVRQLLAANLLDRLRLIYCPLILPQSGVEPFFKGMLDQKFKLEDHRILDGEVVVLDYRPDGAPHYA</sequence>
<keyword evidence="3" id="KW-1185">Reference proteome</keyword>
<dbReference type="RefSeq" id="WP_091857598.1">
    <property type="nucleotide sequence ID" value="NZ_FNBZ01000004.1"/>
</dbReference>
<dbReference type="Proteomes" id="UP000199468">
    <property type="component" value="Unassembled WGS sequence"/>
</dbReference>
<gene>
    <name evidence="2" type="ORF">SAMN05421844_104484</name>
</gene>
<comment type="caution">
    <text evidence="2">The sequence shown here is derived from an EMBL/GenBank/DDBJ whole genome shotgun (WGS) entry which is preliminary data.</text>
</comment>
<dbReference type="InterPro" id="IPR024072">
    <property type="entry name" value="DHFR-like_dom_sf"/>
</dbReference>